<protein>
    <submittedName>
        <fullName evidence="3">Uncharacterized protein</fullName>
    </submittedName>
</protein>
<feature type="signal peptide" evidence="2">
    <location>
        <begin position="1"/>
        <end position="23"/>
    </location>
</feature>
<reference evidence="3" key="1">
    <citation type="submission" date="2021-10" db="EMBL/GenBank/DDBJ databases">
        <title>Melipona bicolor Genome sequencing and assembly.</title>
        <authorList>
            <person name="Araujo N.S."/>
            <person name="Arias M.C."/>
        </authorList>
    </citation>
    <scope>NUCLEOTIDE SEQUENCE</scope>
    <source>
        <strain evidence="3">USP_2M_L1-L4_2017</strain>
        <tissue evidence="3">Whole body</tissue>
    </source>
</reference>
<dbReference type="EMBL" id="JAHYIQ010000045">
    <property type="protein sequence ID" value="KAK1118058.1"/>
    <property type="molecule type" value="Genomic_DNA"/>
</dbReference>
<evidence type="ECO:0000313" key="4">
    <source>
        <dbReference type="Proteomes" id="UP001177670"/>
    </source>
</evidence>
<sequence length="97" mass="10536">MSGMLSMLCVILILSVATSTVHAGLKCDAVRPYFESQGFPATDIPKEAISSTSSELKETLETVLTLINDDLLDNEVYPNNPNVKTQSTRETSHGSFD</sequence>
<name>A0AA40FFG7_9HYME</name>
<accession>A0AA40FFG7</accession>
<feature type="chain" id="PRO_5041280569" evidence="2">
    <location>
        <begin position="24"/>
        <end position="97"/>
    </location>
</feature>
<comment type="caution">
    <text evidence="3">The sequence shown here is derived from an EMBL/GenBank/DDBJ whole genome shotgun (WGS) entry which is preliminary data.</text>
</comment>
<feature type="region of interest" description="Disordered" evidence="1">
    <location>
        <begin position="75"/>
        <end position="97"/>
    </location>
</feature>
<keyword evidence="4" id="KW-1185">Reference proteome</keyword>
<keyword evidence="2" id="KW-0732">Signal</keyword>
<evidence type="ECO:0000256" key="1">
    <source>
        <dbReference type="SAM" id="MobiDB-lite"/>
    </source>
</evidence>
<organism evidence="3 4">
    <name type="scientific">Melipona bicolor</name>
    <dbReference type="NCBI Taxonomy" id="60889"/>
    <lineage>
        <taxon>Eukaryota</taxon>
        <taxon>Metazoa</taxon>
        <taxon>Ecdysozoa</taxon>
        <taxon>Arthropoda</taxon>
        <taxon>Hexapoda</taxon>
        <taxon>Insecta</taxon>
        <taxon>Pterygota</taxon>
        <taxon>Neoptera</taxon>
        <taxon>Endopterygota</taxon>
        <taxon>Hymenoptera</taxon>
        <taxon>Apocrita</taxon>
        <taxon>Aculeata</taxon>
        <taxon>Apoidea</taxon>
        <taxon>Anthophila</taxon>
        <taxon>Apidae</taxon>
        <taxon>Melipona</taxon>
    </lineage>
</organism>
<gene>
    <name evidence="3" type="ORF">K0M31_015337</name>
</gene>
<proteinExistence type="predicted"/>
<evidence type="ECO:0000256" key="2">
    <source>
        <dbReference type="SAM" id="SignalP"/>
    </source>
</evidence>
<dbReference type="Proteomes" id="UP001177670">
    <property type="component" value="Unassembled WGS sequence"/>
</dbReference>
<dbReference type="AlphaFoldDB" id="A0AA40FFG7"/>
<evidence type="ECO:0000313" key="3">
    <source>
        <dbReference type="EMBL" id="KAK1118058.1"/>
    </source>
</evidence>
<feature type="compositionally biased region" description="Polar residues" evidence="1">
    <location>
        <begin position="77"/>
        <end position="89"/>
    </location>
</feature>